<dbReference type="InterPro" id="IPR036259">
    <property type="entry name" value="MFS_trans_sf"/>
</dbReference>
<evidence type="ECO:0000256" key="4">
    <source>
        <dbReference type="ARBA" id="ARBA00023136"/>
    </source>
</evidence>
<dbReference type="InterPro" id="IPR020846">
    <property type="entry name" value="MFS_dom"/>
</dbReference>
<dbReference type="AlphaFoldDB" id="A0AAD5SHD0"/>
<dbReference type="GO" id="GO:0022857">
    <property type="term" value="F:transmembrane transporter activity"/>
    <property type="evidence" value="ECO:0007669"/>
    <property type="project" value="InterPro"/>
</dbReference>
<proteinExistence type="predicted"/>
<protein>
    <recommendedName>
        <fullName evidence="6">Major facilitator superfamily (MFS) profile domain-containing protein</fullName>
    </recommendedName>
</protein>
<keyword evidence="4 5" id="KW-0472">Membrane</keyword>
<dbReference type="PROSITE" id="PS50850">
    <property type="entry name" value="MFS"/>
    <property type="match status" value="1"/>
</dbReference>
<feature type="transmembrane region" description="Helical" evidence="5">
    <location>
        <begin position="83"/>
        <end position="103"/>
    </location>
</feature>
<keyword evidence="2 5" id="KW-0812">Transmembrane</keyword>
<comment type="subcellular location">
    <subcellularLocation>
        <location evidence="1">Membrane</location>
        <topology evidence="1">Multi-pass membrane protein</topology>
    </subcellularLocation>
</comment>
<evidence type="ECO:0000256" key="2">
    <source>
        <dbReference type="ARBA" id="ARBA00022692"/>
    </source>
</evidence>
<comment type="caution">
    <text evidence="7">The sequence shown here is derived from an EMBL/GenBank/DDBJ whole genome shotgun (WGS) entry which is preliminary data.</text>
</comment>
<feature type="transmembrane region" description="Helical" evidence="5">
    <location>
        <begin position="254"/>
        <end position="272"/>
    </location>
</feature>
<reference evidence="7" key="1">
    <citation type="submission" date="2020-05" db="EMBL/GenBank/DDBJ databases">
        <title>Phylogenomic resolution of chytrid fungi.</title>
        <authorList>
            <person name="Stajich J.E."/>
            <person name="Amses K."/>
            <person name="Simmons R."/>
            <person name="Seto K."/>
            <person name="Myers J."/>
            <person name="Bonds A."/>
            <person name="Quandt C.A."/>
            <person name="Barry K."/>
            <person name="Liu P."/>
            <person name="Grigoriev I."/>
            <person name="Longcore J.E."/>
            <person name="James T.Y."/>
        </authorList>
    </citation>
    <scope>NUCLEOTIDE SEQUENCE</scope>
    <source>
        <strain evidence="7">JEL0318</strain>
    </source>
</reference>
<feature type="domain" description="Major facilitator superfamily (MFS) profile" evidence="6">
    <location>
        <begin position="49"/>
        <end position="445"/>
    </location>
</feature>
<feature type="transmembrane region" description="Helical" evidence="5">
    <location>
        <begin position="420"/>
        <end position="441"/>
    </location>
</feature>
<feature type="transmembrane region" description="Helical" evidence="5">
    <location>
        <begin position="326"/>
        <end position="347"/>
    </location>
</feature>
<name>A0AAD5SHD0_9FUNG</name>
<keyword evidence="3 5" id="KW-1133">Transmembrane helix</keyword>
<evidence type="ECO:0000313" key="7">
    <source>
        <dbReference type="EMBL" id="KAJ3054376.1"/>
    </source>
</evidence>
<dbReference type="PANTHER" id="PTHR23502:SF5">
    <property type="entry name" value="QUINIDINE RESISTANCE PROTEIN 3"/>
    <property type="match status" value="1"/>
</dbReference>
<feature type="transmembrane region" description="Helical" evidence="5">
    <location>
        <begin position="292"/>
        <end position="314"/>
    </location>
</feature>
<organism evidence="7 8">
    <name type="scientific">Rhizophlyctis rosea</name>
    <dbReference type="NCBI Taxonomy" id="64517"/>
    <lineage>
        <taxon>Eukaryota</taxon>
        <taxon>Fungi</taxon>
        <taxon>Fungi incertae sedis</taxon>
        <taxon>Chytridiomycota</taxon>
        <taxon>Chytridiomycota incertae sedis</taxon>
        <taxon>Chytridiomycetes</taxon>
        <taxon>Rhizophlyctidales</taxon>
        <taxon>Rhizophlyctidaceae</taxon>
        <taxon>Rhizophlyctis</taxon>
    </lineage>
</organism>
<gene>
    <name evidence="7" type="ORF">HK097_001985</name>
</gene>
<dbReference type="InterPro" id="IPR011701">
    <property type="entry name" value="MFS"/>
</dbReference>
<feature type="transmembrane region" description="Helical" evidence="5">
    <location>
        <begin position="397"/>
        <end position="414"/>
    </location>
</feature>
<dbReference type="GO" id="GO:0005886">
    <property type="term" value="C:plasma membrane"/>
    <property type="evidence" value="ECO:0007669"/>
    <property type="project" value="TreeGrafter"/>
</dbReference>
<feature type="transmembrane region" description="Helical" evidence="5">
    <location>
        <begin position="353"/>
        <end position="376"/>
    </location>
</feature>
<evidence type="ECO:0000259" key="6">
    <source>
        <dbReference type="PROSITE" id="PS50850"/>
    </source>
</evidence>
<dbReference type="Gene3D" id="1.20.1720.10">
    <property type="entry name" value="Multidrug resistance protein D"/>
    <property type="match status" value="1"/>
</dbReference>
<keyword evidence="8" id="KW-1185">Reference proteome</keyword>
<dbReference type="PANTHER" id="PTHR23502">
    <property type="entry name" value="MAJOR FACILITATOR SUPERFAMILY"/>
    <property type="match status" value="1"/>
</dbReference>
<evidence type="ECO:0000256" key="1">
    <source>
        <dbReference type="ARBA" id="ARBA00004141"/>
    </source>
</evidence>
<feature type="transmembrane region" description="Helical" evidence="5">
    <location>
        <begin position="49"/>
        <end position="71"/>
    </location>
</feature>
<feature type="transmembrane region" description="Helical" evidence="5">
    <location>
        <begin position="177"/>
        <end position="196"/>
    </location>
</feature>
<evidence type="ECO:0000256" key="3">
    <source>
        <dbReference type="ARBA" id="ARBA00022989"/>
    </source>
</evidence>
<dbReference type="SUPFAM" id="SSF103473">
    <property type="entry name" value="MFS general substrate transporter"/>
    <property type="match status" value="1"/>
</dbReference>
<feature type="transmembrane region" description="Helical" evidence="5">
    <location>
        <begin position="202"/>
        <end position="224"/>
    </location>
</feature>
<feature type="transmembrane region" description="Helical" evidence="5">
    <location>
        <begin position="147"/>
        <end position="165"/>
    </location>
</feature>
<dbReference type="EMBL" id="JADGJD010000141">
    <property type="protein sequence ID" value="KAJ3054376.1"/>
    <property type="molecule type" value="Genomic_DNA"/>
</dbReference>
<feature type="transmembrane region" description="Helical" evidence="5">
    <location>
        <begin position="115"/>
        <end position="141"/>
    </location>
</feature>
<dbReference type="Pfam" id="PF07690">
    <property type="entry name" value="MFS_1"/>
    <property type="match status" value="1"/>
</dbReference>
<evidence type="ECO:0000256" key="5">
    <source>
        <dbReference type="SAM" id="Phobius"/>
    </source>
</evidence>
<evidence type="ECO:0000313" key="8">
    <source>
        <dbReference type="Proteomes" id="UP001212841"/>
    </source>
</evidence>
<accession>A0AAD5SHD0</accession>
<sequence length="457" mass="49157">MLTESETSPSKSDLEAQTSNTTLVTKVEDIPTTEITDPKKWPRHRKYGVLILVALAGTMSPINTTILYPALNDMAKDLNTSVDVINSTVAIFMACLAFFPLAWGTASEILGRRPIYLLSLTIYVGASLAASFSPSIGILIFLRAVQALGSSSVLAVGAGTIADIFDQSERGRAMGTFYLGPLLAPVVGPVLGGVIAEKWKGWNSIFWFVAILGGVNLGAMAVFLPETLDKRRAKARTDKSWNPLRPLLYFRYKVALLPTVTYAIAFATMYLINSSLPITYTNLYAFTTSQTGYAYLGLGVGTVLGSLGGGFVADKLSARYKGKKEARLISGMVGTLIYPVGVLVYGLAIEEEWWWGVGILAHGVVGFGLMILSNSVATYLLDSFTSRSATVIAAQNCVRYLLAAASSMAVLPILSVTRHIILFGCAAGVCVCTIGLIIALYQRGEKWRKEVERDGLS</sequence>
<dbReference type="Proteomes" id="UP001212841">
    <property type="component" value="Unassembled WGS sequence"/>
</dbReference>